<dbReference type="EC" id="2.1.1.-" evidence="6"/>
<feature type="binding site" evidence="6">
    <location>
        <position position="190"/>
    </location>
    <ligand>
        <name>S-adenosyl-L-methionine</name>
        <dbReference type="ChEBI" id="CHEBI:59789"/>
    </ligand>
</feature>
<keyword evidence="4 6" id="KW-0808">Transferase</keyword>
<dbReference type="EMBL" id="PIUM01000028">
    <property type="protein sequence ID" value="PKU22703.1"/>
    <property type="molecule type" value="Genomic_DNA"/>
</dbReference>
<evidence type="ECO:0000256" key="4">
    <source>
        <dbReference type="ARBA" id="ARBA00022679"/>
    </source>
</evidence>
<keyword evidence="5 6" id="KW-0949">S-adenosyl-L-methionine</keyword>
<dbReference type="SUPFAM" id="SSF53335">
    <property type="entry name" value="S-adenosyl-L-methionine-dependent methyltransferases"/>
    <property type="match status" value="1"/>
</dbReference>
<proteinExistence type="inferred from homology"/>
<dbReference type="AlphaFoldDB" id="A0A2N3PQM2"/>
<dbReference type="PANTHER" id="PTHR43648:SF1">
    <property type="entry name" value="ELECTRON TRANSFER FLAVOPROTEIN BETA SUBUNIT LYSINE METHYLTRANSFERASE"/>
    <property type="match status" value="1"/>
</dbReference>
<dbReference type="Gene3D" id="3.40.50.150">
    <property type="entry name" value="Vaccinia Virus protein VP39"/>
    <property type="match status" value="1"/>
</dbReference>
<evidence type="ECO:0000256" key="5">
    <source>
        <dbReference type="ARBA" id="ARBA00022691"/>
    </source>
</evidence>
<feature type="binding site" evidence="6">
    <location>
        <position position="237"/>
    </location>
    <ligand>
        <name>S-adenosyl-L-methionine</name>
        <dbReference type="ChEBI" id="CHEBI:59789"/>
    </ligand>
</feature>
<gene>
    <name evidence="6" type="primary">prmA</name>
    <name evidence="7" type="ORF">CWS72_20465</name>
</gene>
<dbReference type="HAMAP" id="MF_00735">
    <property type="entry name" value="Methyltr_PrmA"/>
    <property type="match status" value="1"/>
</dbReference>
<dbReference type="GO" id="GO:0005840">
    <property type="term" value="C:ribosome"/>
    <property type="evidence" value="ECO:0007669"/>
    <property type="project" value="UniProtKB-KW"/>
</dbReference>
<organism evidence="7 8">
    <name type="scientific">Telmatospirillum siberiense</name>
    <dbReference type="NCBI Taxonomy" id="382514"/>
    <lineage>
        <taxon>Bacteria</taxon>
        <taxon>Pseudomonadati</taxon>
        <taxon>Pseudomonadota</taxon>
        <taxon>Alphaproteobacteria</taxon>
        <taxon>Rhodospirillales</taxon>
        <taxon>Rhodospirillaceae</taxon>
        <taxon>Telmatospirillum</taxon>
    </lineage>
</organism>
<dbReference type="GO" id="GO:0008276">
    <property type="term" value="F:protein methyltransferase activity"/>
    <property type="evidence" value="ECO:0007669"/>
    <property type="project" value="UniProtKB-UniRule"/>
</dbReference>
<dbReference type="InterPro" id="IPR004498">
    <property type="entry name" value="Ribosomal_PrmA_MeTrfase"/>
</dbReference>
<comment type="caution">
    <text evidence="7">The sequence shown here is derived from an EMBL/GenBank/DDBJ whole genome shotgun (WGS) entry which is preliminary data.</text>
</comment>
<evidence type="ECO:0000256" key="1">
    <source>
        <dbReference type="ARBA" id="ARBA00009741"/>
    </source>
</evidence>
<evidence type="ECO:0000256" key="2">
    <source>
        <dbReference type="ARBA" id="ARBA00022490"/>
    </source>
</evidence>
<dbReference type="Pfam" id="PF06325">
    <property type="entry name" value="PrmA"/>
    <property type="match status" value="1"/>
</dbReference>
<comment type="function">
    <text evidence="6">Methylates ribosomal protein L11.</text>
</comment>
<dbReference type="GO" id="GO:0032259">
    <property type="term" value="P:methylation"/>
    <property type="evidence" value="ECO:0007669"/>
    <property type="project" value="UniProtKB-KW"/>
</dbReference>
<keyword evidence="2 6" id="KW-0963">Cytoplasm</keyword>
<feature type="binding site" evidence="6">
    <location>
        <position position="145"/>
    </location>
    <ligand>
        <name>S-adenosyl-L-methionine</name>
        <dbReference type="ChEBI" id="CHEBI:59789"/>
    </ligand>
</feature>
<dbReference type="GO" id="GO:0005737">
    <property type="term" value="C:cytoplasm"/>
    <property type="evidence" value="ECO:0007669"/>
    <property type="project" value="UniProtKB-SubCell"/>
</dbReference>
<protein>
    <recommendedName>
        <fullName evidence="6">Ribosomal protein L11 methyltransferase</fullName>
        <shortName evidence="6">L11 Mtase</shortName>
        <ecNumber evidence="6">2.1.1.-</ecNumber>
    </recommendedName>
</protein>
<keyword evidence="7" id="KW-0687">Ribonucleoprotein</keyword>
<dbReference type="OrthoDB" id="9785995at2"/>
<dbReference type="Proteomes" id="UP000233293">
    <property type="component" value="Unassembled WGS sequence"/>
</dbReference>
<evidence type="ECO:0000313" key="8">
    <source>
        <dbReference type="Proteomes" id="UP000233293"/>
    </source>
</evidence>
<keyword evidence="8" id="KW-1185">Reference proteome</keyword>
<dbReference type="PANTHER" id="PTHR43648">
    <property type="entry name" value="ELECTRON TRANSFER FLAVOPROTEIN BETA SUBUNIT LYSINE METHYLTRANSFERASE"/>
    <property type="match status" value="1"/>
</dbReference>
<dbReference type="CDD" id="cd02440">
    <property type="entry name" value="AdoMet_MTases"/>
    <property type="match status" value="1"/>
</dbReference>
<evidence type="ECO:0000256" key="3">
    <source>
        <dbReference type="ARBA" id="ARBA00022603"/>
    </source>
</evidence>
<dbReference type="InterPro" id="IPR050078">
    <property type="entry name" value="Ribosomal_L11_MeTrfase_PrmA"/>
</dbReference>
<accession>A0A2N3PQM2</accession>
<keyword evidence="3 6" id="KW-0489">Methyltransferase</keyword>
<feature type="binding site" evidence="6">
    <location>
        <position position="168"/>
    </location>
    <ligand>
        <name>S-adenosyl-L-methionine</name>
        <dbReference type="ChEBI" id="CHEBI:59789"/>
    </ligand>
</feature>
<sequence length="313" mass="33731">MPKAHPVIWRVSLTAPLAAVETFEAVLDPHADAVSWFLDDPTSDESDERVLWRLEGFSKTPLDRAGIEAALAVGAATLGREPPPLTIEQLPDTDWVTANLRDFPPISAGHFFVHGSHFNGRIPAGKIPLLIDAGTAFGSGEHATTFGCLSALAHLMRRRHFRRPLDLGCGSGILAIAIAKTIARRVQAADIDPVSVRVATRNAKRNGVAGRISACRSDGYRCRTLARHRPYDLIVANILARPLAAMAADLGRHLASDGVAVLSGLLNRQERFVLAAHRSQGLSLVGRIRIDGWSTLVLARSPRTIAMTRLAPG</sequence>
<comment type="catalytic activity">
    <reaction evidence="6">
        <text>L-lysyl-[protein] + 3 S-adenosyl-L-methionine = N(6),N(6),N(6)-trimethyl-L-lysyl-[protein] + 3 S-adenosyl-L-homocysteine + 3 H(+)</text>
        <dbReference type="Rhea" id="RHEA:54192"/>
        <dbReference type="Rhea" id="RHEA-COMP:9752"/>
        <dbReference type="Rhea" id="RHEA-COMP:13826"/>
        <dbReference type="ChEBI" id="CHEBI:15378"/>
        <dbReference type="ChEBI" id="CHEBI:29969"/>
        <dbReference type="ChEBI" id="CHEBI:57856"/>
        <dbReference type="ChEBI" id="CHEBI:59789"/>
        <dbReference type="ChEBI" id="CHEBI:61961"/>
    </reaction>
</comment>
<evidence type="ECO:0000256" key="6">
    <source>
        <dbReference type="HAMAP-Rule" id="MF_00735"/>
    </source>
</evidence>
<comment type="similarity">
    <text evidence="1 6">Belongs to the methyltransferase superfamily. PrmA family.</text>
</comment>
<evidence type="ECO:0000313" key="7">
    <source>
        <dbReference type="EMBL" id="PKU22703.1"/>
    </source>
</evidence>
<comment type="subcellular location">
    <subcellularLocation>
        <location evidence="6">Cytoplasm</location>
    </subcellularLocation>
</comment>
<dbReference type="InterPro" id="IPR029063">
    <property type="entry name" value="SAM-dependent_MTases_sf"/>
</dbReference>
<keyword evidence="7" id="KW-0689">Ribosomal protein</keyword>
<name>A0A2N3PQM2_9PROT</name>
<reference evidence="8" key="1">
    <citation type="submission" date="2017-12" db="EMBL/GenBank/DDBJ databases">
        <title>Draft genome sequence of Telmatospirillum siberiense 26-4b1T, an acidotolerant peatland alphaproteobacterium potentially involved in sulfur cycling.</title>
        <authorList>
            <person name="Hausmann B."/>
            <person name="Pjevac P."/>
            <person name="Schreck K."/>
            <person name="Herbold C.W."/>
            <person name="Daims H."/>
            <person name="Wagner M."/>
            <person name="Pester M."/>
            <person name="Loy A."/>
        </authorList>
    </citation>
    <scope>NUCLEOTIDE SEQUENCE [LARGE SCALE GENOMIC DNA]</scope>
    <source>
        <strain evidence="8">26-4b1</strain>
    </source>
</reference>
<dbReference type="RefSeq" id="WP_101252496.1">
    <property type="nucleotide sequence ID" value="NZ_PIUM01000028.1"/>
</dbReference>